<name>A0A562RZQ4_9BRAD</name>
<keyword evidence="3" id="KW-1185">Reference proteome</keyword>
<dbReference type="InterPro" id="IPR009875">
    <property type="entry name" value="PilZ_domain"/>
</dbReference>
<dbReference type="Gene3D" id="2.40.10.220">
    <property type="entry name" value="predicted glycosyltransferase like domains"/>
    <property type="match status" value="2"/>
</dbReference>
<feature type="domain" description="PilZ" evidence="1">
    <location>
        <begin position="32"/>
        <end position="119"/>
    </location>
</feature>
<dbReference type="Pfam" id="PF07238">
    <property type="entry name" value="PilZ"/>
    <property type="match status" value="2"/>
</dbReference>
<gene>
    <name evidence="2" type="ORF">IQ16_01883</name>
</gene>
<organism evidence="2 3">
    <name type="scientific">Bradyrhizobium huanghuaihaiense</name>
    <dbReference type="NCBI Taxonomy" id="990078"/>
    <lineage>
        <taxon>Bacteria</taxon>
        <taxon>Pseudomonadati</taxon>
        <taxon>Pseudomonadota</taxon>
        <taxon>Alphaproteobacteria</taxon>
        <taxon>Hyphomicrobiales</taxon>
        <taxon>Nitrobacteraceae</taxon>
        <taxon>Bradyrhizobium</taxon>
    </lineage>
</organism>
<comment type="caution">
    <text evidence="2">The sequence shown here is derived from an EMBL/GenBank/DDBJ whole genome shotgun (WGS) entry which is preliminary data.</text>
</comment>
<dbReference type="AlphaFoldDB" id="A0A562RZQ4"/>
<dbReference type="EMBL" id="VLLA01000003">
    <property type="protein sequence ID" value="TWI73740.1"/>
    <property type="molecule type" value="Genomic_DNA"/>
</dbReference>
<dbReference type="GO" id="GO:0035438">
    <property type="term" value="F:cyclic-di-GMP binding"/>
    <property type="evidence" value="ECO:0007669"/>
    <property type="project" value="InterPro"/>
</dbReference>
<reference evidence="2 3" key="1">
    <citation type="journal article" date="2015" name="Stand. Genomic Sci.">
        <title>Genomic Encyclopedia of Bacterial and Archaeal Type Strains, Phase III: the genomes of soil and plant-associated and newly described type strains.</title>
        <authorList>
            <person name="Whitman W.B."/>
            <person name="Woyke T."/>
            <person name="Klenk H.P."/>
            <person name="Zhou Y."/>
            <person name="Lilburn T.G."/>
            <person name="Beck B.J."/>
            <person name="De Vos P."/>
            <person name="Vandamme P."/>
            <person name="Eisen J.A."/>
            <person name="Garrity G."/>
            <person name="Hugenholtz P."/>
            <person name="Kyrpides N.C."/>
        </authorList>
    </citation>
    <scope>NUCLEOTIDE SEQUENCE [LARGE SCALE GENOMIC DNA]</scope>
    <source>
        <strain evidence="2 3">CGMCC 1.10948</strain>
    </source>
</reference>
<feature type="domain" description="PilZ" evidence="1">
    <location>
        <begin position="135"/>
        <end position="215"/>
    </location>
</feature>
<accession>A0A562RZQ4</accession>
<dbReference type="SUPFAM" id="SSF141371">
    <property type="entry name" value="PilZ domain-like"/>
    <property type="match status" value="2"/>
</dbReference>
<dbReference type="Proteomes" id="UP000316291">
    <property type="component" value="Unassembled WGS sequence"/>
</dbReference>
<sequence>MHLRVVPDSARAGGRVLKMALANKKFLPAAEERRRFQRVKVHLLGRYMLPDRREFPCQVINMSPGGLALLAPGIGNVGDRVVAYLDHIGRVEGKITRIIDNGFAMTIGATPRKRDKLAAQLTWLANRDILNLPEDRRHDRIVPRNPIAVLTLEDGTKMTCRIIDLSLSGAAIAAENRPPLKSTVLLGRVQGRVVRNLEDGFALEFMHEQPAETLEESVTAR</sequence>
<proteinExistence type="predicted"/>
<protein>
    <submittedName>
        <fullName evidence="2">PilZ domain-containing protein</fullName>
    </submittedName>
</protein>
<evidence type="ECO:0000259" key="1">
    <source>
        <dbReference type="Pfam" id="PF07238"/>
    </source>
</evidence>
<evidence type="ECO:0000313" key="2">
    <source>
        <dbReference type="EMBL" id="TWI73740.1"/>
    </source>
</evidence>
<evidence type="ECO:0000313" key="3">
    <source>
        <dbReference type="Proteomes" id="UP000316291"/>
    </source>
</evidence>